<protein>
    <submittedName>
        <fullName evidence="1">Uncharacterized protein</fullName>
    </submittedName>
</protein>
<organism evidence="1">
    <name type="scientific">Strombidinopsis acuminata</name>
    <dbReference type="NCBI Taxonomy" id="141414"/>
    <lineage>
        <taxon>Eukaryota</taxon>
        <taxon>Sar</taxon>
        <taxon>Alveolata</taxon>
        <taxon>Ciliophora</taxon>
        <taxon>Intramacronucleata</taxon>
        <taxon>Spirotrichea</taxon>
        <taxon>Choreotrichia</taxon>
        <taxon>Choreotrichida</taxon>
        <taxon>Strombidinopsidae</taxon>
        <taxon>Strombidinopsis</taxon>
    </lineage>
</organism>
<sequence>MRAAPLGGFTPETLLAVPKNSADFSCTLSCAGQSASLHKARGESVEHVLLKALVWAMYLPIYPTAICEDSPIARLKVAGSSLRYHPDVYAANSNAPANSPLWWAECGSVSVPKLRELAEAYPSTSFTVAKWARSDLRGYATSLCRDLPASCAERFEVVSFPADAPERFINEEGQVSVGFDDLLDRVTLSEVV</sequence>
<evidence type="ECO:0000313" key="1">
    <source>
        <dbReference type="EMBL" id="CAE0527158.1"/>
    </source>
</evidence>
<dbReference type="Gene3D" id="3.10.640.10">
    <property type="entry name" value="Restriction endonuclease-like alpha-beta roll domain"/>
    <property type="match status" value="1"/>
</dbReference>
<proteinExistence type="predicted"/>
<dbReference type="EMBL" id="HBIQ01013723">
    <property type="protein sequence ID" value="CAE0527158.1"/>
    <property type="molecule type" value="Transcribed_RNA"/>
</dbReference>
<gene>
    <name evidence="1" type="ORF">SACU0126_LOCUS4342</name>
</gene>
<accession>A0A7S3VZN6</accession>
<dbReference type="InterPro" id="IPR038590">
    <property type="entry name" value="YaeQ_sf"/>
</dbReference>
<dbReference type="AlphaFoldDB" id="A0A7S3VZN6"/>
<reference evidence="1" key="1">
    <citation type="submission" date="2021-01" db="EMBL/GenBank/DDBJ databases">
        <authorList>
            <person name="Corre E."/>
            <person name="Pelletier E."/>
            <person name="Niang G."/>
            <person name="Scheremetjew M."/>
            <person name="Finn R."/>
            <person name="Kale V."/>
            <person name="Holt S."/>
            <person name="Cochrane G."/>
            <person name="Meng A."/>
            <person name="Brown T."/>
            <person name="Cohen L."/>
        </authorList>
    </citation>
    <scope>NUCLEOTIDE SEQUENCE</scope>
    <source>
        <strain evidence="1">SPMC142</strain>
    </source>
</reference>
<name>A0A7S3VZN6_9SPIT</name>